<feature type="compositionally biased region" description="Basic and acidic residues" evidence="5">
    <location>
        <begin position="79"/>
        <end position="163"/>
    </location>
</feature>
<dbReference type="Proteomes" id="UP000694904">
    <property type="component" value="Chromosome 3"/>
</dbReference>
<feature type="domain" description="RRM" evidence="6">
    <location>
        <begin position="343"/>
        <end position="421"/>
    </location>
</feature>
<dbReference type="InterPro" id="IPR012677">
    <property type="entry name" value="Nucleotide-bd_a/b_plait_sf"/>
</dbReference>
<organism evidence="7 8">
    <name type="scientific">Drosophila arizonae</name>
    <name type="common">Fruit fly</name>
    <dbReference type="NCBI Taxonomy" id="7263"/>
    <lineage>
        <taxon>Eukaryota</taxon>
        <taxon>Metazoa</taxon>
        <taxon>Ecdysozoa</taxon>
        <taxon>Arthropoda</taxon>
        <taxon>Hexapoda</taxon>
        <taxon>Insecta</taxon>
        <taxon>Pterygota</taxon>
        <taxon>Neoptera</taxon>
        <taxon>Endopterygota</taxon>
        <taxon>Diptera</taxon>
        <taxon>Brachycera</taxon>
        <taxon>Muscomorpha</taxon>
        <taxon>Ephydroidea</taxon>
        <taxon>Drosophilidae</taxon>
        <taxon>Drosophila</taxon>
    </lineage>
</organism>
<feature type="compositionally biased region" description="Basic residues" evidence="5">
    <location>
        <begin position="164"/>
        <end position="176"/>
    </location>
</feature>
<evidence type="ECO:0000313" key="8">
    <source>
        <dbReference type="RefSeq" id="XP_017857361.1"/>
    </source>
</evidence>
<dbReference type="Pfam" id="PF15519">
    <property type="entry name" value="RBM39linker"/>
    <property type="match status" value="1"/>
</dbReference>
<evidence type="ECO:0000256" key="4">
    <source>
        <dbReference type="PROSITE-ProRule" id="PRU00176"/>
    </source>
</evidence>
<feature type="domain" description="RRM" evidence="6">
    <location>
        <begin position="245"/>
        <end position="322"/>
    </location>
</feature>
<dbReference type="SMART" id="SM00360">
    <property type="entry name" value="RRM"/>
    <property type="match status" value="3"/>
</dbReference>
<dbReference type="SUPFAM" id="SSF54928">
    <property type="entry name" value="RNA-binding domain, RBD"/>
    <property type="match status" value="2"/>
</dbReference>
<evidence type="ECO:0000259" key="6">
    <source>
        <dbReference type="PROSITE" id="PS50102"/>
    </source>
</evidence>
<evidence type="ECO:0000256" key="3">
    <source>
        <dbReference type="ARBA" id="ARBA00022884"/>
    </source>
</evidence>
<dbReference type="InterPro" id="IPR000504">
    <property type="entry name" value="RRM_dom"/>
</dbReference>
<dbReference type="PANTHER" id="PTHR48036">
    <property type="entry name" value="SPLICING FACTOR (PAD-1), PUTATIVE (AFU_ORTHOLOGUE AFUA_1G15810)-RELATED"/>
    <property type="match status" value="1"/>
</dbReference>
<evidence type="ECO:0000256" key="5">
    <source>
        <dbReference type="SAM" id="MobiDB-lite"/>
    </source>
</evidence>
<dbReference type="InterPro" id="IPR006509">
    <property type="entry name" value="RBM39_SF"/>
</dbReference>
<dbReference type="CDD" id="cd12284">
    <property type="entry name" value="RRM2_RBM23_RBM39"/>
    <property type="match status" value="1"/>
</dbReference>
<name>A0ABM1NQX5_DROAR</name>
<proteinExistence type="predicted"/>
<dbReference type="NCBIfam" id="TIGR01622">
    <property type="entry name" value="SF-CC1"/>
    <property type="match status" value="1"/>
</dbReference>
<dbReference type="InterPro" id="IPR029123">
    <property type="entry name" value="RBM39_linker"/>
</dbReference>
<evidence type="ECO:0000313" key="7">
    <source>
        <dbReference type="Proteomes" id="UP000694904"/>
    </source>
</evidence>
<evidence type="ECO:0000256" key="2">
    <source>
        <dbReference type="ARBA" id="ARBA00022737"/>
    </source>
</evidence>
<keyword evidence="2" id="KW-0677">Repeat</keyword>
<gene>
    <name evidence="8" type="primary">LOC108610045</name>
</gene>
<dbReference type="InterPro" id="IPR035979">
    <property type="entry name" value="RBD_domain_sf"/>
</dbReference>
<dbReference type="Gene3D" id="3.30.70.330">
    <property type="match status" value="3"/>
</dbReference>
<evidence type="ECO:0000256" key="1">
    <source>
        <dbReference type="ARBA" id="ARBA00022553"/>
    </source>
</evidence>
<dbReference type="CDD" id="cd12283">
    <property type="entry name" value="RRM1_RBM39_like"/>
    <property type="match status" value="1"/>
</dbReference>
<dbReference type="Pfam" id="PF00076">
    <property type="entry name" value="RRM_1"/>
    <property type="match status" value="2"/>
</dbReference>
<feature type="region of interest" description="Disordered" evidence="5">
    <location>
        <begin position="1"/>
        <end position="242"/>
    </location>
</feature>
<dbReference type="CDD" id="cd12285">
    <property type="entry name" value="RRM3_RBM39_like"/>
    <property type="match status" value="1"/>
</dbReference>
<keyword evidence="3 4" id="KW-0694">RNA-binding</keyword>
<keyword evidence="1" id="KW-0597">Phosphoprotein</keyword>
<reference evidence="7" key="2">
    <citation type="journal article" date="2016" name="G3 (Bethesda)">
        <title>Genome Evolution in Three Species of Cactophilic Drosophila.</title>
        <authorList>
            <person name="Sanchez-Flores A."/>
            <person name="Penazola F."/>
            <person name="Carpinteyro-Ponce J."/>
            <person name="Nazario-Yepiz N."/>
            <person name="Abreu-Goodger C."/>
            <person name="Machado C.A."/>
            <person name="Markow T.A."/>
        </authorList>
    </citation>
    <scope>NUCLEOTIDE SEQUENCE [LARGE SCALE GENOMIC DNA]</scope>
</reference>
<accession>A0ABM1NQX5</accession>
<reference evidence="7" key="1">
    <citation type="journal article" date="1997" name="Nucleic Acids Res.">
        <title>tRNAscan-SE: a program for improved detection of transfer RNA genes in genomic sequence.</title>
        <authorList>
            <person name="Lowe T.M."/>
            <person name="Eddy S.R."/>
        </authorList>
    </citation>
    <scope>NUCLEOTIDE SEQUENCE [LARGE SCALE GENOMIC DNA]</scope>
</reference>
<keyword evidence="7" id="KW-1185">Reference proteome</keyword>
<dbReference type="GeneID" id="108610045"/>
<sequence>MAEDFDVEAMLEAPYQKNNVSAGSAGRGHGRSSGSESGGHDDNEEDERYAENGTRSSNGNKKRSHRSRSRSGSRHRRSKDREREKERGRERSSYREKDRDRERERDQRDHRYRDGKRSSRTRDERPSDDRRGGRNDRDRDRDRDRRSRERRGGSKSMQRDSERKRSRSRDKRRRSRSRDLQRKRMSPIRERRRSHSRSRDTNRRRTSYSPRPYGGRGRGGGRSPPNGIGDRTPPTELSPEERDARTVFCIQLSQRVRARDLEEFFSSVGKVRDVRLITCNKTKRFKGIAYIEFEDPESVALALGLSGQRLLGVPIMVQHTQAEKNRLQSAPPPFQPKAHTGPMRLYVGSLHFNITEDMLRGIFEPFGKIDAIQLIMDTETGRSKGYGFITYHNADDAKKALEQLNGFELAGRPMKVGNVTERLDMNTSSLDTDEMDRSGIDLGATGRLQLMFKLAEGAGLAVPQAAANALLATAPQPAPVLQQQQTPSIATQCFILSNMFDPRTETNPTWATDVRDDVLDECAKHGGVLHIHVDTVSPTGTVYVKCPSTTTAVLAVNALHGRWFAGRVITAAYVPVINYHSMFPDAISAVDLIASTRKNADD</sequence>
<protein>
    <submittedName>
        <fullName evidence="8">RNA-binding protein 39 isoform X2</fullName>
    </submittedName>
</protein>
<feature type="compositionally biased region" description="Basic residues" evidence="5">
    <location>
        <begin position="183"/>
        <end position="196"/>
    </location>
</feature>
<dbReference type="RefSeq" id="XP_017857361.1">
    <property type="nucleotide sequence ID" value="XM_018001872.1"/>
</dbReference>
<reference evidence="8" key="3">
    <citation type="submission" date="2025-08" db="UniProtKB">
        <authorList>
            <consortium name="RefSeq"/>
        </authorList>
    </citation>
    <scope>IDENTIFICATION</scope>
    <source>
        <tissue evidence="8">Whole organism</tissue>
    </source>
</reference>
<dbReference type="PROSITE" id="PS50102">
    <property type="entry name" value="RRM"/>
    <property type="match status" value="2"/>
</dbReference>
<feature type="compositionally biased region" description="Basic residues" evidence="5">
    <location>
        <begin position="60"/>
        <end position="78"/>
    </location>
</feature>